<proteinExistence type="predicted"/>
<keyword evidence="2" id="KW-1185">Reference proteome</keyword>
<sequence>MSSDVELLQALADALATKSWSTTPLSHDGPVRLRVTHPYVPAVGETVSVMSQRFGPWFRASTGEPMAACSDIPGAVAYIERTLGVLVRQRA</sequence>
<reference evidence="2" key="1">
    <citation type="journal article" date="2019" name="Int. J. Syst. Evol. Microbiol.">
        <title>The Global Catalogue of Microorganisms (GCM) 10K type strain sequencing project: providing services to taxonomists for standard genome sequencing and annotation.</title>
        <authorList>
            <consortium name="The Broad Institute Genomics Platform"/>
            <consortium name="The Broad Institute Genome Sequencing Center for Infectious Disease"/>
            <person name="Wu L."/>
            <person name="Ma J."/>
        </authorList>
    </citation>
    <scope>NUCLEOTIDE SEQUENCE [LARGE SCALE GENOMIC DNA]</scope>
    <source>
        <strain evidence="2">JCM 3325</strain>
    </source>
</reference>
<gene>
    <name evidence="1" type="ORF">GCM10010191_39010</name>
</gene>
<accession>A0ABP5WCW0</accession>
<dbReference type="EMBL" id="BAAARW010000012">
    <property type="protein sequence ID" value="GAA2423254.1"/>
    <property type="molecule type" value="Genomic_DNA"/>
</dbReference>
<organism evidence="1 2">
    <name type="scientific">Actinomadura vinacea</name>
    <dbReference type="NCBI Taxonomy" id="115336"/>
    <lineage>
        <taxon>Bacteria</taxon>
        <taxon>Bacillati</taxon>
        <taxon>Actinomycetota</taxon>
        <taxon>Actinomycetes</taxon>
        <taxon>Streptosporangiales</taxon>
        <taxon>Thermomonosporaceae</taxon>
        <taxon>Actinomadura</taxon>
    </lineage>
</organism>
<evidence type="ECO:0000313" key="1">
    <source>
        <dbReference type="EMBL" id="GAA2423254.1"/>
    </source>
</evidence>
<dbReference type="Proteomes" id="UP001501231">
    <property type="component" value="Unassembled WGS sequence"/>
</dbReference>
<comment type="caution">
    <text evidence="1">The sequence shown here is derived from an EMBL/GenBank/DDBJ whole genome shotgun (WGS) entry which is preliminary data.</text>
</comment>
<evidence type="ECO:0000313" key="2">
    <source>
        <dbReference type="Proteomes" id="UP001501231"/>
    </source>
</evidence>
<dbReference type="RefSeq" id="WP_344590429.1">
    <property type="nucleotide sequence ID" value="NZ_BAAARW010000012.1"/>
</dbReference>
<protein>
    <submittedName>
        <fullName evidence="1">Uncharacterized protein</fullName>
    </submittedName>
</protein>
<name>A0ABP5WCW0_9ACTN</name>